<keyword evidence="5" id="KW-1185">Reference proteome</keyword>
<feature type="domain" description="Clr5" evidence="3">
    <location>
        <begin position="27"/>
        <end position="76"/>
    </location>
</feature>
<feature type="repeat" description="ANK" evidence="1">
    <location>
        <begin position="676"/>
        <end position="708"/>
    </location>
</feature>
<dbReference type="Gene3D" id="1.25.40.20">
    <property type="entry name" value="Ankyrin repeat-containing domain"/>
    <property type="match status" value="2"/>
</dbReference>
<feature type="repeat" description="ANK" evidence="1">
    <location>
        <begin position="921"/>
        <end position="953"/>
    </location>
</feature>
<dbReference type="InterPro" id="IPR002110">
    <property type="entry name" value="Ankyrin_rpt"/>
</dbReference>
<dbReference type="Pfam" id="PF14420">
    <property type="entry name" value="Clr5"/>
    <property type="match status" value="1"/>
</dbReference>
<dbReference type="OrthoDB" id="5986190at2759"/>
<protein>
    <submittedName>
        <fullName evidence="4">Ankyrin</fullName>
    </submittedName>
</protein>
<dbReference type="AlphaFoldDB" id="A0A2J6PSM2"/>
<dbReference type="InterPro" id="IPR025676">
    <property type="entry name" value="Clr5_dom"/>
</dbReference>
<dbReference type="Proteomes" id="UP000235672">
    <property type="component" value="Unassembled WGS sequence"/>
</dbReference>
<sequence>MDQFAVPSREGSLFPPAQSREHASFVWESLRDRFTQLYSVENKSLAEVMRTLQIEHGFVATERQYKIKISEWHLDKNIKDEEVRFIAQTQLKRAFEDKDTNFRVRGRDVDPEKIARAVKRKKITEDELLAMPSAPTPSDISYGTPSAVDPRSPYAQQPVAQSPGPVFDTSTGQALVQSPCNPSEFQNQASFLTSPGNIAHTPLPNWYGPSTPLAPPSYQTPPGMLQSPERLWNIGVMDEIVEEGDNEIVMDDPDACKAKCERLVALVRKTEETEVSDYMGTMLDVNTLVYDLVNSDQSRSQLSFKHKSTPIPMCYVCRALNEIGTKEMANKVESERILLEAIAVCEGCFGEKHSAAFHYRVKLFLLYENWSCRTDDTGGLLLRIMLLASRACPAAKASDLMTELLPEELADDGKCIWLQGSSWGPFASTSSRHFSALSIQDHATWDSLCNIWGIISAVTARCGSIKDEDRPEFELLFEMILKHDPSSVEGSSYFWMTIFISVVNVMWGVIYNSKDMISNTASEDFPGSAAIKLSLEELVHSKGKYWLEKQPLTVGHDESDPEKGDSSSLGPHQTKFVDLSKLKGPLKDLKEMRLVLAEVSLEQLAKAGSSNFLPKFILIESYEIHKLLCEAAELGNSALIQKLKAQFGNFKFQDDDDISFMNLLNADGPVREWGLGGYRPLDLAIRWNRYLTVEALLDAGADPDGAADSDSLPIEIAAESSHFDIVQLLIKRGGGGSTPSTRVYVLRRLMSLCGKNVYEEWFTNASEYDNVFSLLFYMGLFGELEEYEYLDVVSVRAKEQLKSLREKTPISGEPFLRSVLTELERNELQNSLEEEFLGEEDGTGRGLELILDVLTGVHVEQQARGILRTALFGSAEETNEILDPPKISDYLGLHTLVSRNAPNSLGVFLELGPNLEALDTKGNSALHVAATWNRLLCARQLLKFGIDRSTENKDGKTADQIAFENGYMEIGAEIAFFQRLLI</sequence>
<evidence type="ECO:0000256" key="2">
    <source>
        <dbReference type="SAM" id="MobiDB-lite"/>
    </source>
</evidence>
<dbReference type="SMART" id="SM00248">
    <property type="entry name" value="ANK"/>
    <property type="match status" value="4"/>
</dbReference>
<gene>
    <name evidence="4" type="ORF">NA56DRAFT_649025</name>
</gene>
<evidence type="ECO:0000259" key="3">
    <source>
        <dbReference type="Pfam" id="PF14420"/>
    </source>
</evidence>
<reference evidence="4 5" key="1">
    <citation type="submission" date="2016-05" db="EMBL/GenBank/DDBJ databases">
        <title>A degradative enzymes factory behind the ericoid mycorrhizal symbiosis.</title>
        <authorList>
            <consortium name="DOE Joint Genome Institute"/>
            <person name="Martino E."/>
            <person name="Morin E."/>
            <person name="Grelet G."/>
            <person name="Kuo A."/>
            <person name="Kohler A."/>
            <person name="Daghino S."/>
            <person name="Barry K."/>
            <person name="Choi C."/>
            <person name="Cichocki N."/>
            <person name="Clum A."/>
            <person name="Copeland A."/>
            <person name="Hainaut M."/>
            <person name="Haridas S."/>
            <person name="Labutti K."/>
            <person name="Lindquist E."/>
            <person name="Lipzen A."/>
            <person name="Khouja H.-R."/>
            <person name="Murat C."/>
            <person name="Ohm R."/>
            <person name="Olson A."/>
            <person name="Spatafora J."/>
            <person name="Veneault-Fourrey C."/>
            <person name="Henrissat B."/>
            <person name="Grigoriev I."/>
            <person name="Martin F."/>
            <person name="Perotto S."/>
        </authorList>
    </citation>
    <scope>NUCLEOTIDE SEQUENCE [LARGE SCALE GENOMIC DNA]</scope>
    <source>
        <strain evidence="4 5">UAMH 7357</strain>
    </source>
</reference>
<name>A0A2J6PSM2_9HELO</name>
<evidence type="ECO:0000313" key="5">
    <source>
        <dbReference type="Proteomes" id="UP000235672"/>
    </source>
</evidence>
<dbReference type="InterPro" id="IPR036770">
    <property type="entry name" value="Ankyrin_rpt-contain_sf"/>
</dbReference>
<evidence type="ECO:0000256" key="1">
    <source>
        <dbReference type="PROSITE-ProRule" id="PRU00023"/>
    </source>
</evidence>
<keyword evidence="1" id="KW-0040">ANK repeat</keyword>
<accession>A0A2J6PSM2</accession>
<dbReference type="EMBL" id="KZ613502">
    <property type="protein sequence ID" value="PMD17033.1"/>
    <property type="molecule type" value="Genomic_DNA"/>
</dbReference>
<proteinExistence type="predicted"/>
<dbReference type="SUPFAM" id="SSF48403">
    <property type="entry name" value="Ankyrin repeat"/>
    <property type="match status" value="1"/>
</dbReference>
<organism evidence="4 5">
    <name type="scientific">Hyaloscypha hepaticicola</name>
    <dbReference type="NCBI Taxonomy" id="2082293"/>
    <lineage>
        <taxon>Eukaryota</taxon>
        <taxon>Fungi</taxon>
        <taxon>Dikarya</taxon>
        <taxon>Ascomycota</taxon>
        <taxon>Pezizomycotina</taxon>
        <taxon>Leotiomycetes</taxon>
        <taxon>Helotiales</taxon>
        <taxon>Hyaloscyphaceae</taxon>
        <taxon>Hyaloscypha</taxon>
    </lineage>
</organism>
<evidence type="ECO:0000313" key="4">
    <source>
        <dbReference type="EMBL" id="PMD17033.1"/>
    </source>
</evidence>
<dbReference type="STRING" id="1745343.A0A2J6PSM2"/>
<feature type="region of interest" description="Disordered" evidence="2">
    <location>
        <begin position="131"/>
        <end position="165"/>
    </location>
</feature>
<dbReference type="PANTHER" id="PTHR38788:SF3">
    <property type="entry name" value="CLR5 DOMAIN-CONTAINING PROTEIN"/>
    <property type="match status" value="1"/>
</dbReference>
<dbReference type="PROSITE" id="PS50088">
    <property type="entry name" value="ANK_REPEAT"/>
    <property type="match status" value="2"/>
</dbReference>
<dbReference type="PANTHER" id="PTHR38788">
    <property type="entry name" value="CLR5 DOMAIN-CONTAINING PROTEIN"/>
    <property type="match status" value="1"/>
</dbReference>
<dbReference type="Pfam" id="PF00023">
    <property type="entry name" value="Ank"/>
    <property type="match status" value="1"/>
</dbReference>